<evidence type="ECO:0000256" key="4">
    <source>
        <dbReference type="ARBA" id="ARBA00013191"/>
    </source>
</evidence>
<dbReference type="STRING" id="1519643.SAMN06295933_2318"/>
<dbReference type="InterPro" id="IPR014031">
    <property type="entry name" value="Ketoacyl_synth_C"/>
</dbReference>
<evidence type="ECO:0000256" key="9">
    <source>
        <dbReference type="ARBA" id="ARBA00041620"/>
    </source>
</evidence>
<evidence type="ECO:0000256" key="1">
    <source>
        <dbReference type="ARBA" id="ARBA00004496"/>
    </source>
</evidence>
<gene>
    <name evidence="15" type="ORF">SAMN06295933_2318</name>
</gene>
<evidence type="ECO:0000256" key="2">
    <source>
        <dbReference type="ARBA" id="ARBA00008467"/>
    </source>
</evidence>
<dbReference type="EMBL" id="FWZU01000003">
    <property type="protein sequence ID" value="SMF21139.1"/>
    <property type="molecule type" value="Genomic_DNA"/>
</dbReference>
<dbReference type="Proteomes" id="UP000192906">
    <property type="component" value="Unassembled WGS sequence"/>
</dbReference>
<keyword evidence="6 13" id="KW-0808">Transferase</keyword>
<organism evidence="15 16">
    <name type="scientific">Desulfovibrio gilichinskyi</name>
    <dbReference type="NCBI Taxonomy" id="1519643"/>
    <lineage>
        <taxon>Bacteria</taxon>
        <taxon>Pseudomonadati</taxon>
        <taxon>Thermodesulfobacteriota</taxon>
        <taxon>Desulfovibrionia</taxon>
        <taxon>Desulfovibrionales</taxon>
        <taxon>Desulfovibrionaceae</taxon>
        <taxon>Desulfovibrio</taxon>
    </lineage>
</organism>
<dbReference type="GO" id="GO:0005829">
    <property type="term" value="C:cytosol"/>
    <property type="evidence" value="ECO:0007669"/>
    <property type="project" value="TreeGrafter"/>
</dbReference>
<reference evidence="16" key="1">
    <citation type="submission" date="2017-04" db="EMBL/GenBank/DDBJ databases">
        <authorList>
            <person name="Varghese N."/>
            <person name="Submissions S."/>
        </authorList>
    </citation>
    <scope>NUCLEOTIDE SEQUENCE [LARGE SCALE GENOMIC DNA]</scope>
    <source>
        <strain evidence="16">K3S</strain>
    </source>
</reference>
<keyword evidence="5" id="KW-0963">Cytoplasm</keyword>
<dbReference type="GO" id="GO:0004315">
    <property type="term" value="F:3-oxoacyl-[acyl-carrier-protein] synthase activity"/>
    <property type="evidence" value="ECO:0007669"/>
    <property type="project" value="UniProtKB-EC"/>
</dbReference>
<name>A0A1X7DTF6_9BACT</name>
<dbReference type="Gene3D" id="3.40.47.10">
    <property type="match status" value="1"/>
</dbReference>
<evidence type="ECO:0000256" key="12">
    <source>
        <dbReference type="ARBA" id="ARBA00048506"/>
    </source>
</evidence>
<evidence type="ECO:0000313" key="16">
    <source>
        <dbReference type="Proteomes" id="UP000192906"/>
    </source>
</evidence>
<dbReference type="RefSeq" id="WP_245805534.1">
    <property type="nucleotide sequence ID" value="NZ_FWZU01000003.1"/>
</dbReference>
<dbReference type="PROSITE" id="PS52004">
    <property type="entry name" value="KS3_2"/>
    <property type="match status" value="1"/>
</dbReference>
<dbReference type="Pfam" id="PF02801">
    <property type="entry name" value="Ketoacyl-synt_C"/>
    <property type="match status" value="1"/>
</dbReference>
<protein>
    <recommendedName>
        <fullName evidence="8">3-oxoacyl-[acyl-carrier-protein] synthase 1</fullName>
        <ecNumber evidence="4">2.3.1.41</ecNumber>
    </recommendedName>
    <alternativeName>
        <fullName evidence="9">3-oxoacyl-[acyl-carrier-protein] synthase I</fullName>
    </alternativeName>
    <alternativeName>
        <fullName evidence="10">Beta-ketoacyl-ACP synthase I</fullName>
    </alternativeName>
</protein>
<sequence length="407" mass="42803">MSLPYKVAITGIGAISVLGITLDEISNSLKQGKSGIAIDPERTELGFESPLTGMIRGFSSKDWLNKKQRRSMPDYTIQAYAASVQALSQSGLKSEDIQNDESGLIFGCDSSCIAALEQVNLLTTRGATSLIGSGTIFRSMTSNITMNLNTLFKTKGAAWTISSACSSGGHAVGQAFNLIASGQQERIICGGAQEINWQSMCSFDGLSAFSTRISNPQQASRPFDSERDGLIPSGGAAAIILERYDLAEKRGANILGFITGYGFSSDGEHLAVPSDTGLARAGAKALKQAGLYPSDIDYICAHATSTIAGDAAEAQNIKSLFNGCSPRISSTKSMTGHELWMSGASQVVYTTLMHQGGFIAPNINLKSIDSNSEGLNIITKTDNSGPRNALLNSAGFGGTNSCLVLSF</sequence>
<dbReference type="Pfam" id="PF00109">
    <property type="entry name" value="ketoacyl-synt"/>
    <property type="match status" value="1"/>
</dbReference>
<dbReference type="InterPro" id="IPR014030">
    <property type="entry name" value="Ketoacyl_synth_N"/>
</dbReference>
<dbReference type="InterPro" id="IPR000794">
    <property type="entry name" value="Beta-ketoacyl_synthase"/>
</dbReference>
<comment type="catalytic activity">
    <reaction evidence="11">
        <text>(3Z)-decenoyl-[ACP] + malonyl-[ACP] + H(+) = 3-oxo-(5Z)-dodecenoyl-[ACP] + holo-[ACP] + CO2</text>
        <dbReference type="Rhea" id="RHEA:54940"/>
        <dbReference type="Rhea" id="RHEA-COMP:9623"/>
        <dbReference type="Rhea" id="RHEA-COMP:9685"/>
        <dbReference type="Rhea" id="RHEA-COMP:9927"/>
        <dbReference type="Rhea" id="RHEA-COMP:14042"/>
        <dbReference type="ChEBI" id="CHEBI:15378"/>
        <dbReference type="ChEBI" id="CHEBI:16526"/>
        <dbReference type="ChEBI" id="CHEBI:64479"/>
        <dbReference type="ChEBI" id="CHEBI:78449"/>
        <dbReference type="ChEBI" id="CHEBI:78798"/>
        <dbReference type="ChEBI" id="CHEBI:138410"/>
    </reaction>
    <physiologicalReaction direction="left-to-right" evidence="11">
        <dbReference type="Rhea" id="RHEA:54941"/>
    </physiologicalReaction>
</comment>
<evidence type="ECO:0000256" key="3">
    <source>
        <dbReference type="ARBA" id="ARBA00011738"/>
    </source>
</evidence>
<keyword evidence="16" id="KW-1185">Reference proteome</keyword>
<dbReference type="SUPFAM" id="SSF53901">
    <property type="entry name" value="Thiolase-like"/>
    <property type="match status" value="2"/>
</dbReference>
<comment type="subcellular location">
    <subcellularLocation>
        <location evidence="1">Cytoplasm</location>
    </subcellularLocation>
</comment>
<evidence type="ECO:0000256" key="6">
    <source>
        <dbReference type="ARBA" id="ARBA00022679"/>
    </source>
</evidence>
<accession>A0A1X7DTF6</accession>
<feature type="domain" description="Ketosynthase family 3 (KS3)" evidence="14">
    <location>
        <begin position="4"/>
        <end position="407"/>
    </location>
</feature>
<dbReference type="AlphaFoldDB" id="A0A1X7DTF6"/>
<evidence type="ECO:0000256" key="5">
    <source>
        <dbReference type="ARBA" id="ARBA00022490"/>
    </source>
</evidence>
<evidence type="ECO:0000313" key="15">
    <source>
        <dbReference type="EMBL" id="SMF21139.1"/>
    </source>
</evidence>
<evidence type="ECO:0000256" key="7">
    <source>
        <dbReference type="ARBA" id="ARBA00023315"/>
    </source>
</evidence>
<evidence type="ECO:0000256" key="11">
    <source>
        <dbReference type="ARBA" id="ARBA00048121"/>
    </source>
</evidence>
<evidence type="ECO:0000259" key="14">
    <source>
        <dbReference type="PROSITE" id="PS52004"/>
    </source>
</evidence>
<keyword evidence="7" id="KW-0012">Acyltransferase</keyword>
<evidence type="ECO:0000256" key="8">
    <source>
        <dbReference type="ARBA" id="ARBA00039450"/>
    </source>
</evidence>
<dbReference type="SMART" id="SM00825">
    <property type="entry name" value="PKS_KS"/>
    <property type="match status" value="1"/>
</dbReference>
<proteinExistence type="inferred from homology"/>
<dbReference type="PANTHER" id="PTHR11712:SF306">
    <property type="entry name" value="3-OXOACYL-[ACYL-CARRIER-PROTEIN] SYNTHASE 1"/>
    <property type="match status" value="1"/>
</dbReference>
<dbReference type="InterPro" id="IPR016039">
    <property type="entry name" value="Thiolase-like"/>
</dbReference>
<dbReference type="InterPro" id="IPR020841">
    <property type="entry name" value="PKS_Beta-ketoAc_synthase_dom"/>
</dbReference>
<dbReference type="EC" id="2.3.1.41" evidence="4"/>
<comment type="catalytic activity">
    <reaction evidence="12">
        <text>a fatty acyl-[ACP] + malonyl-[ACP] + H(+) = a 3-oxoacyl-[ACP] + holo-[ACP] + CO2</text>
        <dbReference type="Rhea" id="RHEA:22836"/>
        <dbReference type="Rhea" id="RHEA-COMP:9623"/>
        <dbReference type="Rhea" id="RHEA-COMP:9685"/>
        <dbReference type="Rhea" id="RHEA-COMP:9916"/>
        <dbReference type="Rhea" id="RHEA-COMP:14125"/>
        <dbReference type="ChEBI" id="CHEBI:15378"/>
        <dbReference type="ChEBI" id="CHEBI:16526"/>
        <dbReference type="ChEBI" id="CHEBI:64479"/>
        <dbReference type="ChEBI" id="CHEBI:78449"/>
        <dbReference type="ChEBI" id="CHEBI:78776"/>
        <dbReference type="ChEBI" id="CHEBI:138651"/>
        <dbReference type="EC" id="2.3.1.41"/>
    </reaction>
    <physiologicalReaction direction="left-to-right" evidence="12">
        <dbReference type="Rhea" id="RHEA:22837"/>
    </physiologicalReaction>
</comment>
<evidence type="ECO:0000256" key="13">
    <source>
        <dbReference type="RuleBase" id="RU003694"/>
    </source>
</evidence>
<comment type="subunit">
    <text evidence="3">Homodimer.</text>
</comment>
<dbReference type="CDD" id="cd00834">
    <property type="entry name" value="KAS_I_II"/>
    <property type="match status" value="1"/>
</dbReference>
<dbReference type="PANTHER" id="PTHR11712">
    <property type="entry name" value="POLYKETIDE SYNTHASE-RELATED"/>
    <property type="match status" value="1"/>
</dbReference>
<dbReference type="GO" id="GO:0006633">
    <property type="term" value="P:fatty acid biosynthetic process"/>
    <property type="evidence" value="ECO:0007669"/>
    <property type="project" value="TreeGrafter"/>
</dbReference>
<evidence type="ECO:0000256" key="10">
    <source>
        <dbReference type="ARBA" id="ARBA00042143"/>
    </source>
</evidence>
<comment type="similarity">
    <text evidence="2 13">Belongs to the thiolase-like superfamily. Beta-ketoacyl-ACP synthases family.</text>
</comment>